<dbReference type="AlphaFoldDB" id="K6UNG6"/>
<accession>K6UNG6</accession>
<reference evidence="1 2" key="1">
    <citation type="journal article" date="2012" name="Nat. Genet.">
        <title>Plasmodium cynomolgi genome sequences provide insight into Plasmodium vivax and the monkey malaria clade.</title>
        <authorList>
            <person name="Tachibana S."/>
            <person name="Sullivan S.A."/>
            <person name="Kawai S."/>
            <person name="Nakamura S."/>
            <person name="Kim H.R."/>
            <person name="Goto N."/>
            <person name="Arisue N."/>
            <person name="Palacpac N.M.Q."/>
            <person name="Honma H."/>
            <person name="Yagi M."/>
            <person name="Tougan T."/>
            <person name="Katakai Y."/>
            <person name="Kaneko O."/>
            <person name="Mita T."/>
            <person name="Kita K."/>
            <person name="Yasutomi Y."/>
            <person name="Sutton P.L."/>
            <person name="Shakhbatyan R."/>
            <person name="Horii T."/>
            <person name="Yasunaga T."/>
            <person name="Barnwell J.W."/>
            <person name="Escalante A.A."/>
            <person name="Carlton J.M."/>
            <person name="Tanabe K."/>
        </authorList>
    </citation>
    <scope>NUCLEOTIDE SEQUENCE [LARGE SCALE GENOMIC DNA]</scope>
    <source>
        <strain evidence="1 2">B</strain>
    </source>
</reference>
<dbReference type="Pfam" id="PF05795">
    <property type="entry name" value="Plasmodium_Vir"/>
    <property type="match status" value="2"/>
</dbReference>
<sequence>MVSLYHDFLSLWRDSSCCEMDKDKRCTKNVIIEFDKKLLKIKKELYDFSEYYDYVRNKLSSEIHNNKEYCEYTKYIFKLYNKLNEEYKERGLSHRYEKELIFFNDKINKDSMLTLLKSKCNIDDSLLRPFENVETSNLLQQIQEKNATRRTKSSSDIELLKKIKTEKDNILKNSPAYLIYTELDKEFKNANYNITRCNAIDNSREQIKTICKKIVRNLNELRTLENVKNESHRDRCTYLNFWIYRELSKLYINNNDKDKNIFDLPEAAKLLKAGIEINNDLIKEDLNKNLKSQVWTKEPQIIIPSSNEDSSRAQNALHLDIPSIKATAETLTKTEPKLIPSNPAPSPSFPSSVSLTSKVKTTPFNIISYKDLSSYEPCFLFTIANYLNA</sequence>
<dbReference type="VEuPathDB" id="PlasmoDB:PCYB_002170"/>
<proteinExistence type="predicted"/>
<dbReference type="OrthoDB" id="387881at2759"/>
<evidence type="ECO:0008006" key="3">
    <source>
        <dbReference type="Google" id="ProtNLM"/>
    </source>
</evidence>
<dbReference type="RefSeq" id="XP_004227686.1">
    <property type="nucleotide sequence ID" value="XM_004227638.1"/>
</dbReference>
<dbReference type="Proteomes" id="UP000006319">
    <property type="component" value="Unassembled WGS sequence"/>
</dbReference>
<keyword evidence="2" id="KW-1185">Reference proteome</keyword>
<dbReference type="PhylomeDB" id="K6UNG6"/>
<dbReference type="EMBL" id="DF157194">
    <property type="protein sequence ID" value="GAB69468.1"/>
    <property type="molecule type" value="Genomic_DNA"/>
</dbReference>
<evidence type="ECO:0000313" key="2">
    <source>
        <dbReference type="Proteomes" id="UP000006319"/>
    </source>
</evidence>
<name>K6UNG6_PLACD</name>
<dbReference type="InterPro" id="IPR008780">
    <property type="entry name" value="Plasmodium_Vir"/>
</dbReference>
<organism evidence="1 2">
    <name type="scientific">Plasmodium cynomolgi (strain B)</name>
    <dbReference type="NCBI Taxonomy" id="1120755"/>
    <lineage>
        <taxon>Eukaryota</taxon>
        <taxon>Sar</taxon>
        <taxon>Alveolata</taxon>
        <taxon>Apicomplexa</taxon>
        <taxon>Aconoidasida</taxon>
        <taxon>Haemosporida</taxon>
        <taxon>Plasmodiidae</taxon>
        <taxon>Plasmodium</taxon>
        <taxon>Plasmodium (Plasmodium)</taxon>
    </lineage>
</organism>
<gene>
    <name evidence="1" type="ORF">PCYB_002170</name>
</gene>
<dbReference type="GeneID" id="14696010"/>
<evidence type="ECO:0000313" key="1">
    <source>
        <dbReference type="EMBL" id="GAB69468.1"/>
    </source>
</evidence>
<protein>
    <recommendedName>
        <fullName evidence="3">CYIR protein</fullName>
    </recommendedName>
</protein>
<dbReference type="KEGG" id="pcy:PCYB_002170"/>